<accession>A0A7X0PIM6</accession>
<dbReference type="PANTHER" id="PTHR30289:SF1">
    <property type="entry name" value="PEBP (PHOSPHATIDYLETHANOLAMINE-BINDING PROTEIN) FAMILY PROTEIN"/>
    <property type="match status" value="1"/>
</dbReference>
<protein>
    <submittedName>
        <fullName evidence="1">Raf kinase inhibitor-like YbhB/YbcL family protein</fullName>
    </submittedName>
</protein>
<dbReference type="SUPFAM" id="SSF49777">
    <property type="entry name" value="PEBP-like"/>
    <property type="match status" value="1"/>
</dbReference>
<evidence type="ECO:0000313" key="1">
    <source>
        <dbReference type="EMBL" id="MBB6562434.1"/>
    </source>
</evidence>
<dbReference type="InterPro" id="IPR005247">
    <property type="entry name" value="YbhB_YbcL/LppC-like"/>
</dbReference>
<proteinExistence type="predicted"/>
<gene>
    <name evidence="1" type="ORF">HNP48_005144</name>
</gene>
<dbReference type="AlphaFoldDB" id="A0A7X0PIM6"/>
<dbReference type="CDD" id="cd00865">
    <property type="entry name" value="PEBP_bact_arch"/>
    <property type="match status" value="1"/>
</dbReference>
<dbReference type="RefSeq" id="WP_260420381.1">
    <property type="nucleotide sequence ID" value="NZ_JACHLK010000012.1"/>
</dbReference>
<keyword evidence="2" id="KW-1185">Reference proteome</keyword>
<dbReference type="Pfam" id="PF01161">
    <property type="entry name" value="PBP"/>
    <property type="match status" value="1"/>
</dbReference>
<dbReference type="InterPro" id="IPR008914">
    <property type="entry name" value="PEBP"/>
</dbReference>
<dbReference type="EMBL" id="JACHLK010000012">
    <property type="protein sequence ID" value="MBB6562434.1"/>
    <property type="molecule type" value="Genomic_DNA"/>
</dbReference>
<organism evidence="1 2">
    <name type="scientific">Acidovorax soli</name>
    <dbReference type="NCBI Taxonomy" id="592050"/>
    <lineage>
        <taxon>Bacteria</taxon>
        <taxon>Pseudomonadati</taxon>
        <taxon>Pseudomonadota</taxon>
        <taxon>Betaproteobacteria</taxon>
        <taxon>Burkholderiales</taxon>
        <taxon>Comamonadaceae</taxon>
        <taxon>Acidovorax</taxon>
    </lineage>
</organism>
<dbReference type="Proteomes" id="UP000575083">
    <property type="component" value="Unassembled WGS sequence"/>
</dbReference>
<name>A0A7X0PIM6_9BURK</name>
<dbReference type="InterPro" id="IPR036610">
    <property type="entry name" value="PEBP-like_sf"/>
</dbReference>
<comment type="caution">
    <text evidence="1">The sequence shown here is derived from an EMBL/GenBank/DDBJ whole genome shotgun (WGS) entry which is preliminary data.</text>
</comment>
<dbReference type="PANTHER" id="PTHR30289">
    <property type="entry name" value="UNCHARACTERIZED PROTEIN YBCL-RELATED"/>
    <property type="match status" value="1"/>
</dbReference>
<sequence>MPFSTPPSFTMHSPDMADGRVARAQFAAGAMGGPGDNLSPQIEWQGAPASAQSFIVTMYDPDAPTGSGWWHWAVANIPGSARALPRGAGVAGTSALPSGAVEINTDMGVPGYVGPLPPPGETHRYVLTVTALDVPRLDLPPTATPALLAFMAGAHTVGKASFTAMGAR</sequence>
<evidence type="ECO:0000313" key="2">
    <source>
        <dbReference type="Proteomes" id="UP000575083"/>
    </source>
</evidence>
<dbReference type="Gene3D" id="3.90.280.10">
    <property type="entry name" value="PEBP-like"/>
    <property type="match status" value="1"/>
</dbReference>
<reference evidence="1 2" key="1">
    <citation type="submission" date="2020-08" db="EMBL/GenBank/DDBJ databases">
        <title>Functional genomics of gut bacteria from endangered species of beetles.</title>
        <authorList>
            <person name="Carlos-Shanley C."/>
        </authorList>
    </citation>
    <scope>NUCLEOTIDE SEQUENCE [LARGE SCALE GENOMIC DNA]</scope>
    <source>
        <strain evidence="1 2">S00198</strain>
    </source>
</reference>
<dbReference type="NCBIfam" id="TIGR00481">
    <property type="entry name" value="YbhB/YbcL family Raf kinase inhibitor-like protein"/>
    <property type="match status" value="1"/>
</dbReference>